<dbReference type="Proteomes" id="UP001148614">
    <property type="component" value="Unassembled WGS sequence"/>
</dbReference>
<dbReference type="AlphaFoldDB" id="A0A9W8NBA8"/>
<keyword evidence="3" id="KW-1185">Reference proteome</keyword>
<dbReference type="InterPro" id="IPR021463">
    <property type="entry name" value="Methyltransf_34"/>
</dbReference>
<feature type="compositionally biased region" description="Basic and acidic residues" evidence="1">
    <location>
        <begin position="9"/>
        <end position="22"/>
    </location>
</feature>
<reference evidence="2" key="1">
    <citation type="submission" date="2022-07" db="EMBL/GenBank/DDBJ databases">
        <title>Genome Sequence of Xylaria arbuscula.</title>
        <authorList>
            <person name="Buettner E."/>
        </authorList>
    </citation>
    <scope>NUCLEOTIDE SEQUENCE</scope>
    <source>
        <strain evidence="2">VT107</strain>
    </source>
</reference>
<accession>A0A9W8NBA8</accession>
<evidence type="ECO:0000313" key="3">
    <source>
        <dbReference type="Proteomes" id="UP001148614"/>
    </source>
</evidence>
<feature type="region of interest" description="Disordered" evidence="1">
    <location>
        <begin position="211"/>
        <end position="254"/>
    </location>
</feature>
<name>A0A9W8NBA8_9PEZI</name>
<feature type="region of interest" description="Disordered" evidence="1">
    <location>
        <begin position="1"/>
        <end position="51"/>
    </location>
</feature>
<dbReference type="EMBL" id="JANPWZ010001290">
    <property type="protein sequence ID" value="KAJ3567006.1"/>
    <property type="molecule type" value="Genomic_DNA"/>
</dbReference>
<proteinExistence type="predicted"/>
<gene>
    <name evidence="2" type="ORF">NPX13_g6927</name>
</gene>
<evidence type="ECO:0000313" key="2">
    <source>
        <dbReference type="EMBL" id="KAJ3567006.1"/>
    </source>
</evidence>
<feature type="compositionally biased region" description="Basic and acidic residues" evidence="1">
    <location>
        <begin position="237"/>
        <end position="254"/>
    </location>
</feature>
<protein>
    <submittedName>
        <fullName evidence="2">Uncharacterized protein</fullName>
    </submittedName>
</protein>
<organism evidence="2 3">
    <name type="scientific">Xylaria arbuscula</name>
    <dbReference type="NCBI Taxonomy" id="114810"/>
    <lineage>
        <taxon>Eukaryota</taxon>
        <taxon>Fungi</taxon>
        <taxon>Dikarya</taxon>
        <taxon>Ascomycota</taxon>
        <taxon>Pezizomycotina</taxon>
        <taxon>Sordariomycetes</taxon>
        <taxon>Xylariomycetidae</taxon>
        <taxon>Xylariales</taxon>
        <taxon>Xylariaceae</taxon>
        <taxon>Xylaria</taxon>
    </lineage>
</organism>
<dbReference type="VEuPathDB" id="FungiDB:F4678DRAFT_433372"/>
<sequence length="293" mass="31734">MGRGGASTHSDDSGDTVVKDEAGNADGGDASPNEPPVLRDDEGDDDAREEENPQGVLKILAIGGAAAEIVAFADYISSHNTTSTSISARRADITLLDVGPWGSVSLKTTHSADHDAADIADILSLGDEDLSALVGGQDEQSPVLFTLLFTLNELYTTGGIKRTTSFLRLLSSLARAGTLLLVIDSPGSYSEAAVGKEAKRYPMQWLLDHTLLSPPSPSNPRKQKAKAEEAEIDVEGQEQKEQRRVGKELEPEPKWEKIESKDSVWFRVAEGLRYPIPLENMRYQMHLYRACGS</sequence>
<comment type="caution">
    <text evidence="2">The sequence shown here is derived from an EMBL/GenBank/DDBJ whole genome shotgun (WGS) entry which is preliminary data.</text>
</comment>
<dbReference type="Pfam" id="PF11312">
    <property type="entry name" value="Methyltransf_34"/>
    <property type="match status" value="1"/>
</dbReference>
<evidence type="ECO:0000256" key="1">
    <source>
        <dbReference type="SAM" id="MobiDB-lite"/>
    </source>
</evidence>